<reference evidence="9 10" key="1">
    <citation type="submission" date="2020-04" db="EMBL/GenBank/DDBJ databases">
        <authorList>
            <person name="Yoon J."/>
        </authorList>
    </citation>
    <scope>NUCLEOTIDE SEQUENCE [LARGE SCALE GENOMIC DNA]</scope>
    <source>
        <strain evidence="9 10">KMU-166</strain>
    </source>
</reference>
<dbReference type="Pfam" id="PF02586">
    <property type="entry name" value="SRAP"/>
    <property type="match status" value="1"/>
</dbReference>
<dbReference type="SUPFAM" id="SSF143081">
    <property type="entry name" value="BB1717-like"/>
    <property type="match status" value="1"/>
</dbReference>
<evidence type="ECO:0000256" key="8">
    <source>
        <dbReference type="RuleBase" id="RU364100"/>
    </source>
</evidence>
<keyword evidence="7" id="KW-0456">Lyase</keyword>
<dbReference type="Gene3D" id="3.90.1680.10">
    <property type="entry name" value="SOS response associated peptidase-like"/>
    <property type="match status" value="1"/>
</dbReference>
<evidence type="ECO:0000313" key="9">
    <source>
        <dbReference type="EMBL" id="NKI16311.1"/>
    </source>
</evidence>
<evidence type="ECO:0000256" key="3">
    <source>
        <dbReference type="ARBA" id="ARBA00022763"/>
    </source>
</evidence>
<dbReference type="RefSeq" id="WP_210425078.1">
    <property type="nucleotide sequence ID" value="NZ_JAAWWK010000001.1"/>
</dbReference>
<evidence type="ECO:0000256" key="7">
    <source>
        <dbReference type="ARBA" id="ARBA00023239"/>
    </source>
</evidence>
<dbReference type="EC" id="3.4.-.-" evidence="8"/>
<keyword evidence="4 8" id="KW-0378">Hydrolase</keyword>
<dbReference type="PANTHER" id="PTHR13604">
    <property type="entry name" value="DC12-RELATED"/>
    <property type="match status" value="1"/>
</dbReference>
<comment type="caution">
    <text evidence="9">The sequence shown here is derived from an EMBL/GenBank/DDBJ whole genome shotgun (WGS) entry which is preliminary data.</text>
</comment>
<keyword evidence="5" id="KW-0190">Covalent protein-DNA linkage</keyword>
<accession>A0ABX1GAX5</accession>
<dbReference type="Proteomes" id="UP000765845">
    <property type="component" value="Unassembled WGS sequence"/>
</dbReference>
<sequence>MCGRFEQHLAAMQEWRGLLTSWPEQLPIRFSVKPSEAALTLSADGWRDRRWSLLPRWSRQPKVKFSTFNARVEGVADKPAFRDAWRSGQRCLVPVSAYFEWTQGTAGKQCYRVSSAQPMLLAGLWEVWSRGDQRVDSFTILTTPAPASMAWLHPRAPLLLAPGDVDIWLRGAVAQAAAILGGEAPYSLNAEPLAGPDQCERQGSLFP</sequence>
<evidence type="ECO:0000313" key="10">
    <source>
        <dbReference type="Proteomes" id="UP000765845"/>
    </source>
</evidence>
<evidence type="ECO:0000256" key="5">
    <source>
        <dbReference type="ARBA" id="ARBA00023124"/>
    </source>
</evidence>
<dbReference type="PANTHER" id="PTHR13604:SF0">
    <property type="entry name" value="ABASIC SITE PROCESSING PROTEIN HMCES"/>
    <property type="match status" value="1"/>
</dbReference>
<evidence type="ECO:0000256" key="6">
    <source>
        <dbReference type="ARBA" id="ARBA00023125"/>
    </source>
</evidence>
<organism evidence="9 10">
    <name type="scientific">Spongiibacter thalassae</name>
    <dbReference type="NCBI Taxonomy" id="2721624"/>
    <lineage>
        <taxon>Bacteria</taxon>
        <taxon>Pseudomonadati</taxon>
        <taxon>Pseudomonadota</taxon>
        <taxon>Gammaproteobacteria</taxon>
        <taxon>Cellvibrionales</taxon>
        <taxon>Spongiibacteraceae</taxon>
        <taxon>Spongiibacter</taxon>
    </lineage>
</organism>
<gene>
    <name evidence="9" type="ORF">HCU74_02645</name>
</gene>
<evidence type="ECO:0000256" key="2">
    <source>
        <dbReference type="ARBA" id="ARBA00022670"/>
    </source>
</evidence>
<evidence type="ECO:0000256" key="1">
    <source>
        <dbReference type="ARBA" id="ARBA00008136"/>
    </source>
</evidence>
<dbReference type="EMBL" id="JAAWWK010000001">
    <property type="protein sequence ID" value="NKI16311.1"/>
    <property type="molecule type" value="Genomic_DNA"/>
</dbReference>
<evidence type="ECO:0000256" key="4">
    <source>
        <dbReference type="ARBA" id="ARBA00022801"/>
    </source>
</evidence>
<comment type="similarity">
    <text evidence="1 8">Belongs to the SOS response-associated peptidase family.</text>
</comment>
<name>A0ABX1GAX5_9GAMM</name>
<protein>
    <recommendedName>
        <fullName evidence="8">Abasic site processing protein</fullName>
        <ecNumber evidence="8">3.4.-.-</ecNumber>
    </recommendedName>
</protein>
<proteinExistence type="inferred from homology"/>
<dbReference type="InterPro" id="IPR036590">
    <property type="entry name" value="SRAP-like"/>
</dbReference>
<keyword evidence="10" id="KW-1185">Reference proteome</keyword>
<keyword evidence="2 8" id="KW-0645">Protease</keyword>
<keyword evidence="3" id="KW-0227">DNA damage</keyword>
<dbReference type="InterPro" id="IPR003738">
    <property type="entry name" value="SRAP"/>
</dbReference>
<keyword evidence="6" id="KW-0238">DNA-binding</keyword>